<name>A0A5C4MG54_9ACTN</name>
<dbReference type="InterPro" id="IPR042070">
    <property type="entry name" value="PucR_C-HTH_sf"/>
</dbReference>
<evidence type="ECO:0000313" key="3">
    <source>
        <dbReference type="Proteomes" id="UP000306740"/>
    </source>
</evidence>
<sequence length="397" mass="42407">MTLVAPENPAHLRDAQTLPPLSKSRRQVLQRQIWRAAVGGVNSELRPAAKLGLQPVVSRAIDAFLTCNGSSSLASTQVRALVEGVGRDLALLGGSPQDIDAAFAAARAAVDRGLPLAVAGDLAGPGYARLRRNLADYLTSLHKHIREAYLRMRRTLDLTDEERMRALTAALFRDGSDRNLPNLLAAAGLDPNARLVPVVAVSAPLPSTLLVETEVIAAAGPYEALVPAAWSDADLCRQLGGTQVVVAPPTAAGQVAEGAALARRGAAVLRDGTTEDERQIVPCADLAGSLLVGAHPLLTELVIDKRLGVLADTGPRRRVQLGEFLLAWLQHGVPIARLATIVNVKASTAHSRMQVIREIFGDELEDPMARIELIVGLHAALPRWRIVDQNPRLQKNL</sequence>
<dbReference type="AlphaFoldDB" id="A0A5C4MG54"/>
<dbReference type="Proteomes" id="UP000306740">
    <property type="component" value="Unassembled WGS sequence"/>
</dbReference>
<evidence type="ECO:0000313" key="1">
    <source>
        <dbReference type="EMBL" id="TNC36553.1"/>
    </source>
</evidence>
<organism evidence="1 3">
    <name type="scientific">Mumia zhuanghuii</name>
    <dbReference type="NCBI Taxonomy" id="2585211"/>
    <lineage>
        <taxon>Bacteria</taxon>
        <taxon>Bacillati</taxon>
        <taxon>Actinomycetota</taxon>
        <taxon>Actinomycetes</taxon>
        <taxon>Propionibacteriales</taxon>
        <taxon>Nocardioidaceae</taxon>
        <taxon>Mumia</taxon>
    </lineage>
</organism>
<dbReference type="EMBL" id="VDFR01000095">
    <property type="protein sequence ID" value="TNC42498.1"/>
    <property type="molecule type" value="Genomic_DNA"/>
</dbReference>
<accession>A0A5C4MG54</accession>
<evidence type="ECO:0000313" key="2">
    <source>
        <dbReference type="EMBL" id="TNC42498.1"/>
    </source>
</evidence>
<evidence type="ECO:0008006" key="4">
    <source>
        <dbReference type="Google" id="ProtNLM"/>
    </source>
</evidence>
<comment type="caution">
    <text evidence="1">The sequence shown here is derived from an EMBL/GenBank/DDBJ whole genome shotgun (WGS) entry which is preliminary data.</text>
</comment>
<proteinExistence type="predicted"/>
<protein>
    <recommendedName>
        <fullName evidence="4">PucR C-terminal helix-turn-helix domain-containing protein</fullName>
    </recommendedName>
</protein>
<dbReference type="EMBL" id="VDFR01000134">
    <property type="protein sequence ID" value="TNC36553.1"/>
    <property type="molecule type" value="Genomic_DNA"/>
</dbReference>
<dbReference type="RefSeq" id="WP_194846654.1">
    <property type="nucleotide sequence ID" value="NZ_VDFR01000095.1"/>
</dbReference>
<reference evidence="1 3" key="1">
    <citation type="submission" date="2019-05" db="EMBL/GenBank/DDBJ databases">
        <title>Mumia sp. nov., isolated from the intestinal contents of plateau pika (Ochotona curzoniae) in the Qinghai-Tibet plateau of China.</title>
        <authorList>
            <person name="Tian Z."/>
        </authorList>
    </citation>
    <scope>NUCLEOTIDE SEQUENCE [LARGE SCALE GENOMIC DNA]</scope>
    <source>
        <strain evidence="3">527</strain>
        <strain evidence="1">Z527</strain>
    </source>
</reference>
<gene>
    <name evidence="2" type="ORF">FHE65_20965</name>
    <name evidence="1" type="ORF">FHE65_25940</name>
</gene>
<dbReference type="Gene3D" id="1.10.10.2840">
    <property type="entry name" value="PucR C-terminal helix-turn-helix domain"/>
    <property type="match status" value="1"/>
</dbReference>